<evidence type="ECO:0000256" key="2">
    <source>
        <dbReference type="ARBA" id="ARBA00022485"/>
    </source>
</evidence>
<organism evidence="8 9">
    <name type="scientific">Aerophobetes bacterium</name>
    <dbReference type="NCBI Taxonomy" id="2030807"/>
    <lineage>
        <taxon>Bacteria</taxon>
        <taxon>Candidatus Aerophobota</taxon>
    </lineage>
</organism>
<keyword evidence="3" id="KW-0949">S-adenosyl-L-methionine</keyword>
<dbReference type="InterPro" id="IPR007197">
    <property type="entry name" value="rSAM"/>
</dbReference>
<dbReference type="AlphaFoldDB" id="A0A523YMR0"/>
<evidence type="ECO:0000256" key="4">
    <source>
        <dbReference type="ARBA" id="ARBA00022723"/>
    </source>
</evidence>
<dbReference type="Gene3D" id="3.20.20.70">
    <property type="entry name" value="Aldolase class I"/>
    <property type="match status" value="1"/>
</dbReference>
<dbReference type="CDD" id="cd01335">
    <property type="entry name" value="Radical_SAM"/>
    <property type="match status" value="1"/>
</dbReference>
<evidence type="ECO:0000259" key="7">
    <source>
        <dbReference type="PROSITE" id="PS51918"/>
    </source>
</evidence>
<feature type="domain" description="Radical SAM core" evidence="7">
    <location>
        <begin position="25"/>
        <end position="238"/>
    </location>
</feature>
<evidence type="ECO:0000256" key="3">
    <source>
        <dbReference type="ARBA" id="ARBA00022691"/>
    </source>
</evidence>
<dbReference type="SFLD" id="SFLDG01067">
    <property type="entry name" value="SPASM/twitch_domain_containing"/>
    <property type="match status" value="1"/>
</dbReference>
<dbReference type="InterPro" id="IPR017200">
    <property type="entry name" value="PqqE-like"/>
</dbReference>
<dbReference type="NCBIfam" id="TIGR04085">
    <property type="entry name" value="rSAM_more_4Fe4S"/>
    <property type="match status" value="1"/>
</dbReference>
<evidence type="ECO:0000256" key="5">
    <source>
        <dbReference type="ARBA" id="ARBA00023004"/>
    </source>
</evidence>
<reference evidence="8 9" key="1">
    <citation type="submission" date="2019-03" db="EMBL/GenBank/DDBJ databases">
        <title>Metabolic potential of uncultured bacteria and archaea associated with petroleum seepage in deep-sea sediments.</title>
        <authorList>
            <person name="Dong X."/>
            <person name="Hubert C."/>
        </authorList>
    </citation>
    <scope>NUCLEOTIDE SEQUENCE [LARGE SCALE GENOMIC DNA]</scope>
    <source>
        <strain evidence="8">E29_bin28</strain>
    </source>
</reference>
<comment type="cofactor">
    <cofactor evidence="1">
        <name>[4Fe-4S] cluster</name>
        <dbReference type="ChEBI" id="CHEBI:49883"/>
    </cofactor>
</comment>
<evidence type="ECO:0000313" key="9">
    <source>
        <dbReference type="Proteomes" id="UP000316925"/>
    </source>
</evidence>
<evidence type="ECO:0000256" key="1">
    <source>
        <dbReference type="ARBA" id="ARBA00001966"/>
    </source>
</evidence>
<dbReference type="SUPFAM" id="SSF102114">
    <property type="entry name" value="Radical SAM enzymes"/>
    <property type="match status" value="1"/>
</dbReference>
<dbReference type="GO" id="GO:0051539">
    <property type="term" value="F:4 iron, 4 sulfur cluster binding"/>
    <property type="evidence" value="ECO:0007669"/>
    <property type="project" value="UniProtKB-KW"/>
</dbReference>
<keyword evidence="6" id="KW-0411">Iron-sulfur</keyword>
<dbReference type="InterPro" id="IPR058240">
    <property type="entry name" value="rSAM_sf"/>
</dbReference>
<dbReference type="PANTHER" id="PTHR11228:SF7">
    <property type="entry name" value="PQQA PEPTIDE CYCLASE"/>
    <property type="match status" value="1"/>
</dbReference>
<dbReference type="SFLD" id="SFLDG01386">
    <property type="entry name" value="main_SPASM_domain-containing"/>
    <property type="match status" value="1"/>
</dbReference>
<proteinExistence type="predicted"/>
<sequence length="354" mass="40551">MDCPHIPIIPYQTFSERIYTKGVKERIPLVGGIELTERCNLKCAHCYIAYGPKKKEMSSEEIFHILDEITDAGCLWFLITGGEPLVRDDFLDIYTYAKKKGLIVTLFTNGTLITPYVADCLKEYSPFIVEITLYGTTKETHEKVTGVPGSFKRLREGIDLLLERDIPLKLKTMVMTLNKDELWDMKEYAEGRGVEFRFDPVLNPRLDGSKNPCSLRISPEEVVELDLADEKRSKEWREFCKKFIGPPQSDYLYNCGAGVSSFHIDSYGQMSVCIISRYQSYDLLQGSFHEGWNDFIPQFLKQKPKNDYKCGQCELISLCGQCPGWAWLEHGNPEVSVEYLCQIAHLRAEAFNGR</sequence>
<name>A0A523YMR0_UNCAE</name>
<accession>A0A523YMR0</accession>
<keyword evidence="5" id="KW-0408">Iron</keyword>
<keyword evidence="4" id="KW-0479">Metal-binding</keyword>
<dbReference type="PANTHER" id="PTHR11228">
    <property type="entry name" value="RADICAL SAM DOMAIN PROTEIN"/>
    <property type="match status" value="1"/>
</dbReference>
<gene>
    <name evidence="8" type="ORF">E3J33_03385</name>
</gene>
<dbReference type="InterPro" id="IPR023885">
    <property type="entry name" value="4Fe4S-binding_SPASM_dom"/>
</dbReference>
<dbReference type="PROSITE" id="PS51918">
    <property type="entry name" value="RADICAL_SAM"/>
    <property type="match status" value="1"/>
</dbReference>
<dbReference type="SFLD" id="SFLDS00029">
    <property type="entry name" value="Radical_SAM"/>
    <property type="match status" value="1"/>
</dbReference>
<evidence type="ECO:0000256" key="6">
    <source>
        <dbReference type="ARBA" id="ARBA00023014"/>
    </source>
</evidence>
<keyword evidence="2" id="KW-0004">4Fe-4S</keyword>
<dbReference type="GO" id="GO:0003824">
    <property type="term" value="F:catalytic activity"/>
    <property type="evidence" value="ECO:0007669"/>
    <property type="project" value="InterPro"/>
</dbReference>
<protein>
    <submittedName>
        <fullName evidence="8">Radical SAM protein</fullName>
    </submittedName>
</protein>
<dbReference type="PIRSF" id="PIRSF037420">
    <property type="entry name" value="PQQ_syn_pqqE"/>
    <property type="match status" value="1"/>
</dbReference>
<dbReference type="InterPro" id="IPR050377">
    <property type="entry name" value="Radical_SAM_PqqE_MftC-like"/>
</dbReference>
<comment type="caution">
    <text evidence="8">The sequence shown here is derived from an EMBL/GenBank/DDBJ whole genome shotgun (WGS) entry which is preliminary data.</text>
</comment>
<dbReference type="Proteomes" id="UP000316925">
    <property type="component" value="Unassembled WGS sequence"/>
</dbReference>
<dbReference type="InterPro" id="IPR013785">
    <property type="entry name" value="Aldolase_TIM"/>
</dbReference>
<dbReference type="GO" id="GO:0046872">
    <property type="term" value="F:metal ion binding"/>
    <property type="evidence" value="ECO:0007669"/>
    <property type="project" value="UniProtKB-KW"/>
</dbReference>
<dbReference type="Pfam" id="PF04055">
    <property type="entry name" value="Radical_SAM"/>
    <property type="match status" value="1"/>
</dbReference>
<dbReference type="EMBL" id="SOIJ01000189">
    <property type="protein sequence ID" value="TET92659.1"/>
    <property type="molecule type" value="Genomic_DNA"/>
</dbReference>
<evidence type="ECO:0000313" key="8">
    <source>
        <dbReference type="EMBL" id="TET92659.1"/>
    </source>
</evidence>